<dbReference type="RefSeq" id="WP_137422730.1">
    <property type="nucleotide sequence ID" value="NZ_CP040098.1"/>
</dbReference>
<gene>
    <name evidence="2" type="ORF">FDQ92_00195</name>
</gene>
<protein>
    <submittedName>
        <fullName evidence="2">Uncharacterized protein</fullName>
    </submittedName>
</protein>
<dbReference type="AlphaFoldDB" id="A0A4P8KZC7"/>
<feature type="region of interest" description="Disordered" evidence="1">
    <location>
        <begin position="1"/>
        <end position="26"/>
    </location>
</feature>
<feature type="compositionally biased region" description="Gly residues" evidence="1">
    <location>
        <begin position="387"/>
        <end position="397"/>
    </location>
</feature>
<evidence type="ECO:0000313" key="2">
    <source>
        <dbReference type="EMBL" id="QCQ20760.1"/>
    </source>
</evidence>
<evidence type="ECO:0000256" key="1">
    <source>
        <dbReference type="SAM" id="MobiDB-lite"/>
    </source>
</evidence>
<reference evidence="2 3" key="2">
    <citation type="submission" date="2019-05" db="EMBL/GenBank/DDBJ databases">
        <authorList>
            <person name="Suflita J.M."/>
            <person name="Marks C.R."/>
        </authorList>
    </citation>
    <scope>NUCLEOTIDE SEQUENCE [LARGE SCALE GENOMIC DNA]</scope>
    <source>
        <strain evidence="2 3">ALDC</strain>
    </source>
</reference>
<reference evidence="2 3" key="1">
    <citation type="submission" date="2019-05" db="EMBL/GenBank/DDBJ databases">
        <title>The Complete Genome Sequence of the n-alkane-degrading Desulfoglaeba alkanexedens ALDC reveals multiple alkylsuccinate synthase gene clusters.</title>
        <authorList>
            <person name="Callaghan A.V."/>
            <person name="Davidova I.A."/>
            <person name="Duncan K.E."/>
            <person name="Morris B."/>
            <person name="McInerney M.J."/>
        </authorList>
    </citation>
    <scope>NUCLEOTIDE SEQUENCE [LARGE SCALE GENOMIC DNA]</scope>
    <source>
        <strain evidence="2 3">ALDC</strain>
    </source>
</reference>
<evidence type="ECO:0000313" key="3">
    <source>
        <dbReference type="Proteomes" id="UP000298602"/>
    </source>
</evidence>
<dbReference type="EMBL" id="CP040098">
    <property type="protein sequence ID" value="QCQ20760.1"/>
    <property type="molecule type" value="Genomic_DNA"/>
</dbReference>
<dbReference type="Proteomes" id="UP000298602">
    <property type="component" value="Chromosome"/>
</dbReference>
<keyword evidence="3" id="KW-1185">Reference proteome</keyword>
<sequence length="669" mass="75826">MMGGTIRNGGIRSKASGLEGDGSGPMMDSGRDLLEVLEERLRRQGSLQPGDWRRLLALCGSARASTREGALRLLFHPPVADECRHQRECLHFLWRFPDKGRVPPAAMEHLLEWLAFLGSDRGPEMVRLTAGRGLSFRSPVDVKKITERSYPLGPFLGTLTALFSARRPLAGKPEARRSLRLLVRRLVRDGPSRGWKEPTLRDLSAVFFDRYGMKIHRFRKSRWRTVMRPVFLPPADLRCGSRPRAFVPFTRVYWDGFGRLTLALMDALFRKQVQELEAVRKLAVGVSGAVHRVVLSCHNATLGAMGGWAFPSLVEQFPSPSAWEAFRARVDERTGCVAADEGAGEGLVKALWECWYERLVGPRLAFAVSQERIRDLVGGWEKDFSRGGEGGPEGYRSGGRSPAEPDDPRFAWGGPVAPHQAWSSYALCRWAEERRAGWAAGFRRLRALIRTGQEWLDAGRIDELVLPWIDKFFISSRRDGDIRYLSLLLEWLDGGDTIPVVLFWDDSSRKRSPSLKAALEKLEARRVQGVGVFGRGDVPREDALEAIVRSHHRYRLFALRPWTDTHHPMRLEECLRTRRRTSFVPYDSSWKDNLAFLYSGTQVAAFLSIPYEMESRSPWVELEGKRVPFGVYWRRRLRTEIPGSVCPGADRDLLSQSHAAWANLLDELC</sequence>
<feature type="region of interest" description="Disordered" evidence="1">
    <location>
        <begin position="384"/>
        <end position="410"/>
    </location>
</feature>
<dbReference type="OrthoDB" id="5509775at2"/>
<name>A0A4P8KZC7_9BACT</name>
<accession>A0A4P8KZC7</accession>
<organism evidence="2 3">
    <name type="scientific">Desulfoglaeba alkanexedens ALDC</name>
    <dbReference type="NCBI Taxonomy" id="980445"/>
    <lineage>
        <taxon>Bacteria</taxon>
        <taxon>Pseudomonadati</taxon>
        <taxon>Thermodesulfobacteriota</taxon>
        <taxon>Syntrophobacteria</taxon>
        <taxon>Syntrophobacterales</taxon>
        <taxon>Syntrophobacteraceae</taxon>
        <taxon>Desulfoglaeba</taxon>
    </lineage>
</organism>
<proteinExistence type="predicted"/>
<dbReference type="KEGG" id="dax:FDQ92_00195"/>